<reference evidence="2" key="2">
    <citation type="submission" date="2025-09" db="UniProtKB">
        <authorList>
            <consortium name="Ensembl"/>
        </authorList>
    </citation>
    <scope>IDENTIFICATION</scope>
</reference>
<proteinExistence type="predicted"/>
<dbReference type="Proteomes" id="UP000233120">
    <property type="component" value="Unassembled WGS sequence"/>
</dbReference>
<dbReference type="AlphaFoldDB" id="A0A2K6DLD3"/>
<dbReference type="GeneTree" id="ENSGT00910000148358"/>
<evidence type="ECO:0000313" key="2">
    <source>
        <dbReference type="Ensembl" id="ENSMNEP00000036708.1"/>
    </source>
</evidence>
<protein>
    <submittedName>
        <fullName evidence="2">Uncharacterized protein</fullName>
    </submittedName>
</protein>
<dbReference type="Ensembl" id="ENSMNET00000061174.1">
    <property type="protein sequence ID" value="ENSMNEP00000036708.1"/>
    <property type="gene ID" value="ENSMNEG00000041446.1"/>
</dbReference>
<reference evidence="2" key="1">
    <citation type="submission" date="2025-08" db="UniProtKB">
        <authorList>
            <consortium name="Ensembl"/>
        </authorList>
    </citation>
    <scope>IDENTIFICATION</scope>
</reference>
<name>A0A2K6DLD3_MACNE</name>
<evidence type="ECO:0000256" key="1">
    <source>
        <dbReference type="SAM" id="Phobius"/>
    </source>
</evidence>
<keyword evidence="1" id="KW-1133">Transmembrane helix</keyword>
<evidence type="ECO:0000313" key="3">
    <source>
        <dbReference type="Proteomes" id="UP000233120"/>
    </source>
</evidence>
<keyword evidence="3" id="KW-1185">Reference proteome</keyword>
<keyword evidence="1" id="KW-0812">Transmembrane</keyword>
<sequence length="101" mass="11275">VGALMISGSSGGPVTKQGRCGFLLCVEMTLCSRRTQSFSELSQSLVCTGFLQMTYVFCAKPFLLPFLEVFLLMSHLSLFSKMICFLFLSFLFPPHIYTHTS</sequence>
<organism evidence="2 3">
    <name type="scientific">Macaca nemestrina</name>
    <name type="common">Pig-tailed macaque</name>
    <dbReference type="NCBI Taxonomy" id="9545"/>
    <lineage>
        <taxon>Eukaryota</taxon>
        <taxon>Metazoa</taxon>
        <taxon>Chordata</taxon>
        <taxon>Craniata</taxon>
        <taxon>Vertebrata</taxon>
        <taxon>Euteleostomi</taxon>
        <taxon>Mammalia</taxon>
        <taxon>Eutheria</taxon>
        <taxon>Euarchontoglires</taxon>
        <taxon>Primates</taxon>
        <taxon>Haplorrhini</taxon>
        <taxon>Catarrhini</taxon>
        <taxon>Cercopithecidae</taxon>
        <taxon>Cercopithecinae</taxon>
        <taxon>Macaca</taxon>
    </lineage>
</organism>
<accession>A0A2K6DLD3</accession>
<dbReference type="OMA" id="HICTHVP"/>
<feature type="transmembrane region" description="Helical" evidence="1">
    <location>
        <begin position="69"/>
        <end position="92"/>
    </location>
</feature>
<dbReference type="Bgee" id="ENSMNEG00000041446">
    <property type="expression patterns" value="Expressed in cerebellum and 12 other cell types or tissues"/>
</dbReference>
<keyword evidence="1" id="KW-0472">Membrane</keyword>